<keyword evidence="15" id="KW-1185">Reference proteome</keyword>
<reference evidence="14 15" key="1">
    <citation type="submission" date="2017-04" db="EMBL/GenBank/DDBJ databases">
        <authorList>
            <person name="Afonso C.L."/>
            <person name="Miller P.J."/>
            <person name="Scott M.A."/>
            <person name="Spackman E."/>
            <person name="Goraichik I."/>
            <person name="Dimitrov K.M."/>
            <person name="Suarez D.L."/>
            <person name="Swayne D.E."/>
        </authorList>
    </citation>
    <scope>NUCLEOTIDE SEQUENCE [LARGE SCALE GENOMIC DNA]</scope>
    <source>
        <strain evidence="14 15">DSM 5090</strain>
    </source>
</reference>
<evidence type="ECO:0000313" key="14">
    <source>
        <dbReference type="EMBL" id="SMC86578.1"/>
    </source>
</evidence>
<dbReference type="InterPro" id="IPR003593">
    <property type="entry name" value="AAA+_ATPase"/>
</dbReference>
<keyword evidence="5" id="KW-0235">DNA replication</keyword>
<feature type="compositionally biased region" description="Polar residues" evidence="12">
    <location>
        <begin position="418"/>
        <end position="427"/>
    </location>
</feature>
<dbReference type="InterPro" id="IPR022754">
    <property type="entry name" value="DNA_pol_III_gamma-3"/>
</dbReference>
<dbReference type="SMART" id="SM00382">
    <property type="entry name" value="AAA"/>
    <property type="match status" value="1"/>
</dbReference>
<dbReference type="SUPFAM" id="SSF52540">
    <property type="entry name" value="P-loop containing nucleoside triphosphate hydrolases"/>
    <property type="match status" value="1"/>
</dbReference>
<evidence type="ECO:0000256" key="3">
    <source>
        <dbReference type="ARBA" id="ARBA00022679"/>
    </source>
</evidence>
<comment type="similarity">
    <text evidence="1">Belongs to the DnaX/STICHEL family.</text>
</comment>
<proteinExistence type="inferred from homology"/>
<feature type="compositionally biased region" description="Pro residues" evidence="12">
    <location>
        <begin position="398"/>
        <end position="408"/>
    </location>
</feature>
<dbReference type="FunFam" id="3.40.50.300:FF:000014">
    <property type="entry name" value="DNA polymerase III subunit gamma/tau"/>
    <property type="match status" value="1"/>
</dbReference>
<dbReference type="GO" id="GO:0003887">
    <property type="term" value="F:DNA-directed DNA polymerase activity"/>
    <property type="evidence" value="ECO:0007669"/>
    <property type="project" value="UniProtKB-KW"/>
</dbReference>
<feature type="compositionally biased region" description="Pro residues" evidence="12">
    <location>
        <begin position="534"/>
        <end position="544"/>
    </location>
</feature>
<dbReference type="EMBL" id="FWXI01000011">
    <property type="protein sequence ID" value="SMC86578.1"/>
    <property type="molecule type" value="Genomic_DNA"/>
</dbReference>
<evidence type="ECO:0000256" key="10">
    <source>
        <dbReference type="ARBA" id="ARBA00022932"/>
    </source>
</evidence>
<name>A0A1W2CPL9_9FIRM</name>
<protein>
    <recommendedName>
        <fullName evidence="2">DNA-directed DNA polymerase</fullName>
        <ecNumber evidence="2">2.7.7.7</ecNumber>
    </recommendedName>
</protein>
<feature type="domain" description="AAA+ ATPase" evidence="13">
    <location>
        <begin position="37"/>
        <end position="179"/>
    </location>
</feature>
<evidence type="ECO:0000256" key="7">
    <source>
        <dbReference type="ARBA" id="ARBA00022741"/>
    </source>
</evidence>
<dbReference type="InterPro" id="IPR012763">
    <property type="entry name" value="DNA_pol_III_sug/sutau_N"/>
</dbReference>
<feature type="region of interest" description="Disordered" evidence="12">
    <location>
        <begin position="391"/>
        <end position="444"/>
    </location>
</feature>
<keyword evidence="4" id="KW-0548">Nucleotidyltransferase</keyword>
<dbReference type="CDD" id="cd18137">
    <property type="entry name" value="HLD_clamp_pol_III_gamma_tau"/>
    <property type="match status" value="1"/>
</dbReference>
<sequence length="579" mass="62919">MAYVALYRKWRPQDFDNLVGQEHISITLKNAIVSGKIAHAYLFAGPRGTGKTSTAKILAKSLNCQHGPTANPCNTCSNCEKITAGTSMDVFEVDAASNRGIDEIRDLRETVKFAPVDGRYKVYIIDEVHMLTTEAFNALLKTLEEPPGHVVFVLATTEPHKIPATIHSRCQRYDFRRIGVKEIEQRLASVAEHSDLQAAPEALRLIAVQADGGMRDALSILDQCAALDAGDVITAAHVRQLLGLIGHEWVWQLTDAVAGRDAHSVLVKLDELINLGKDVRQLLVELALHARSLMLYKAAPSIDNIEMYSDDRSVLAAQSAKFSHHELVEMLEVLHAAANETKWAAEPRIAVEMALITLCRRAAGTDIAALIERVTELEARIANHPVAAATSAVSSRPVPQPHIPPRQPQPLSDVPRQPANQEPSVPSTPVKAAAPQPPEPAVSSAGNLNEVWAAVLKELLTGGKRSVHACVMQGHLTALTDSQAMVRFTATFPKERTEKDDYRAIVEKTLAQVTGQQVKLICSMGQDMPAAKPAAPPRSAPPAQPAEQPADPGFNHPAVRQAQMMFGGKVIKIDEENKN</sequence>
<dbReference type="Pfam" id="PF22608">
    <property type="entry name" value="DNAX_ATPase_lid"/>
    <property type="match status" value="1"/>
</dbReference>
<evidence type="ECO:0000256" key="4">
    <source>
        <dbReference type="ARBA" id="ARBA00022695"/>
    </source>
</evidence>
<feature type="region of interest" description="Disordered" evidence="12">
    <location>
        <begin position="528"/>
        <end position="557"/>
    </location>
</feature>
<gene>
    <name evidence="14" type="ORF">SAMN04488500_11123</name>
</gene>
<dbReference type="CDD" id="cd00009">
    <property type="entry name" value="AAA"/>
    <property type="match status" value="1"/>
</dbReference>
<dbReference type="NCBIfam" id="TIGR02397">
    <property type="entry name" value="dnaX_nterm"/>
    <property type="match status" value="1"/>
</dbReference>
<dbReference type="Pfam" id="PF13177">
    <property type="entry name" value="DNA_pol3_delta2"/>
    <property type="match status" value="1"/>
</dbReference>
<keyword evidence="9" id="KW-0067">ATP-binding</keyword>
<dbReference type="InterPro" id="IPR027417">
    <property type="entry name" value="P-loop_NTPase"/>
</dbReference>
<organism evidence="14 15">
    <name type="scientific">Sporomusa malonica</name>
    <dbReference type="NCBI Taxonomy" id="112901"/>
    <lineage>
        <taxon>Bacteria</taxon>
        <taxon>Bacillati</taxon>
        <taxon>Bacillota</taxon>
        <taxon>Negativicutes</taxon>
        <taxon>Selenomonadales</taxon>
        <taxon>Sporomusaceae</taxon>
        <taxon>Sporomusa</taxon>
    </lineage>
</organism>
<dbReference type="Gene3D" id="3.40.50.300">
    <property type="entry name" value="P-loop containing nucleotide triphosphate hydrolases"/>
    <property type="match status" value="1"/>
</dbReference>
<dbReference type="Gene3D" id="1.10.8.60">
    <property type="match status" value="1"/>
</dbReference>
<evidence type="ECO:0000256" key="11">
    <source>
        <dbReference type="ARBA" id="ARBA00049244"/>
    </source>
</evidence>
<dbReference type="InterPro" id="IPR001270">
    <property type="entry name" value="ClpA/B"/>
</dbReference>
<evidence type="ECO:0000256" key="6">
    <source>
        <dbReference type="ARBA" id="ARBA00022723"/>
    </source>
</evidence>
<dbReference type="EC" id="2.7.7.7" evidence="2"/>
<keyword evidence="3" id="KW-0808">Transferase</keyword>
<dbReference type="RefSeq" id="WP_084576275.1">
    <property type="nucleotide sequence ID" value="NZ_CP155572.1"/>
</dbReference>
<dbReference type="InterPro" id="IPR045085">
    <property type="entry name" value="HLD_clamp_pol_III_gamma_tau"/>
</dbReference>
<dbReference type="Gene3D" id="1.20.272.10">
    <property type="match status" value="1"/>
</dbReference>
<evidence type="ECO:0000256" key="9">
    <source>
        <dbReference type="ARBA" id="ARBA00022840"/>
    </source>
</evidence>
<keyword evidence="8" id="KW-0862">Zinc</keyword>
<comment type="catalytic activity">
    <reaction evidence="11">
        <text>DNA(n) + a 2'-deoxyribonucleoside 5'-triphosphate = DNA(n+1) + diphosphate</text>
        <dbReference type="Rhea" id="RHEA:22508"/>
        <dbReference type="Rhea" id="RHEA-COMP:17339"/>
        <dbReference type="Rhea" id="RHEA-COMP:17340"/>
        <dbReference type="ChEBI" id="CHEBI:33019"/>
        <dbReference type="ChEBI" id="CHEBI:61560"/>
        <dbReference type="ChEBI" id="CHEBI:173112"/>
        <dbReference type="EC" id="2.7.7.7"/>
    </reaction>
</comment>
<dbReference type="GO" id="GO:0009360">
    <property type="term" value="C:DNA polymerase III complex"/>
    <property type="evidence" value="ECO:0007669"/>
    <property type="project" value="InterPro"/>
</dbReference>
<dbReference type="Pfam" id="PF12169">
    <property type="entry name" value="DNA_pol3_gamma3"/>
    <property type="match status" value="1"/>
</dbReference>
<keyword evidence="6" id="KW-0479">Metal-binding</keyword>
<evidence type="ECO:0000256" key="8">
    <source>
        <dbReference type="ARBA" id="ARBA00022833"/>
    </source>
</evidence>
<keyword evidence="7" id="KW-0547">Nucleotide-binding</keyword>
<evidence type="ECO:0000256" key="12">
    <source>
        <dbReference type="SAM" id="MobiDB-lite"/>
    </source>
</evidence>
<dbReference type="OrthoDB" id="9810148at2"/>
<dbReference type="PRINTS" id="PR00300">
    <property type="entry name" value="CLPPROTEASEA"/>
</dbReference>
<dbReference type="InterPro" id="IPR008921">
    <property type="entry name" value="DNA_pol3_clamp-load_cplx_C"/>
</dbReference>
<evidence type="ECO:0000256" key="1">
    <source>
        <dbReference type="ARBA" id="ARBA00006360"/>
    </source>
</evidence>
<dbReference type="GO" id="GO:0003677">
    <property type="term" value="F:DNA binding"/>
    <property type="evidence" value="ECO:0007669"/>
    <property type="project" value="InterPro"/>
</dbReference>
<dbReference type="PANTHER" id="PTHR11669">
    <property type="entry name" value="REPLICATION FACTOR C / DNA POLYMERASE III GAMMA-TAU SUBUNIT"/>
    <property type="match status" value="1"/>
</dbReference>
<dbReference type="PANTHER" id="PTHR11669:SF0">
    <property type="entry name" value="PROTEIN STICHEL-LIKE 2"/>
    <property type="match status" value="1"/>
</dbReference>
<dbReference type="STRING" id="112901.SAMN04488500_11123"/>
<evidence type="ECO:0000259" key="13">
    <source>
        <dbReference type="SMART" id="SM00382"/>
    </source>
</evidence>
<dbReference type="GO" id="GO:0006261">
    <property type="term" value="P:DNA-templated DNA replication"/>
    <property type="evidence" value="ECO:0007669"/>
    <property type="project" value="TreeGrafter"/>
</dbReference>
<dbReference type="InterPro" id="IPR050238">
    <property type="entry name" value="DNA_Rep/Repair_Clamp_Loader"/>
</dbReference>
<dbReference type="GO" id="GO:0046872">
    <property type="term" value="F:metal ion binding"/>
    <property type="evidence" value="ECO:0007669"/>
    <property type="project" value="UniProtKB-KW"/>
</dbReference>
<keyword evidence="10" id="KW-0239">DNA-directed DNA polymerase</keyword>
<accession>A0A1W2CPL9</accession>
<evidence type="ECO:0000313" key="15">
    <source>
        <dbReference type="Proteomes" id="UP000192738"/>
    </source>
</evidence>
<dbReference type="NCBIfam" id="NF004046">
    <property type="entry name" value="PRK05563.1"/>
    <property type="match status" value="1"/>
</dbReference>
<dbReference type="Proteomes" id="UP000192738">
    <property type="component" value="Unassembled WGS sequence"/>
</dbReference>
<dbReference type="AlphaFoldDB" id="A0A1W2CPL9"/>
<evidence type="ECO:0000256" key="2">
    <source>
        <dbReference type="ARBA" id="ARBA00012417"/>
    </source>
</evidence>
<dbReference type="SUPFAM" id="SSF48019">
    <property type="entry name" value="post-AAA+ oligomerization domain-like"/>
    <property type="match status" value="1"/>
</dbReference>
<dbReference type="GO" id="GO:0005524">
    <property type="term" value="F:ATP binding"/>
    <property type="evidence" value="ECO:0007669"/>
    <property type="project" value="UniProtKB-KW"/>
</dbReference>
<evidence type="ECO:0000256" key="5">
    <source>
        <dbReference type="ARBA" id="ARBA00022705"/>
    </source>
</evidence>